<comment type="caution">
    <text evidence="2">The sequence shown here is derived from an EMBL/GenBank/DDBJ whole genome shotgun (WGS) entry which is preliminary data.</text>
</comment>
<organism evidence="2 3">
    <name type="scientific">Candidatus Allofournierella merdipullorum</name>
    <dbReference type="NCBI Taxonomy" id="2838595"/>
    <lineage>
        <taxon>Bacteria</taxon>
        <taxon>Bacillati</taxon>
        <taxon>Bacillota</taxon>
        <taxon>Clostridia</taxon>
        <taxon>Eubacteriales</taxon>
        <taxon>Oscillospiraceae</taxon>
        <taxon>Allofournierella</taxon>
    </lineage>
</organism>
<evidence type="ECO:0000313" key="3">
    <source>
        <dbReference type="Proteomes" id="UP000824035"/>
    </source>
</evidence>
<dbReference type="Gene3D" id="3.40.50.720">
    <property type="entry name" value="NAD(P)-binding Rossmann-like Domain"/>
    <property type="match status" value="1"/>
</dbReference>
<feature type="domain" description="RmlD-like substrate binding" evidence="1">
    <location>
        <begin position="32"/>
        <end position="148"/>
    </location>
</feature>
<name>A0A9D2IYV3_9FIRM</name>
<evidence type="ECO:0000259" key="1">
    <source>
        <dbReference type="Pfam" id="PF04321"/>
    </source>
</evidence>
<gene>
    <name evidence="2" type="ORF">H9813_03680</name>
</gene>
<evidence type="ECO:0000313" key="2">
    <source>
        <dbReference type="EMBL" id="HIZ30321.1"/>
    </source>
</evidence>
<dbReference type="InterPro" id="IPR029903">
    <property type="entry name" value="RmlD-like-bd"/>
</dbReference>
<proteinExistence type="predicted"/>
<dbReference type="SUPFAM" id="SSF51735">
    <property type="entry name" value="NAD(P)-binding Rossmann-fold domains"/>
    <property type="match status" value="1"/>
</dbReference>
<dbReference type="AlphaFoldDB" id="A0A9D2IYV3"/>
<dbReference type="Pfam" id="PF04321">
    <property type="entry name" value="RmlD_sub_bind"/>
    <property type="match status" value="1"/>
</dbReference>
<reference evidence="2" key="2">
    <citation type="submission" date="2021-04" db="EMBL/GenBank/DDBJ databases">
        <authorList>
            <person name="Gilroy R."/>
        </authorList>
    </citation>
    <scope>NUCLEOTIDE SEQUENCE</scope>
    <source>
        <strain evidence="2">ChiGjej4B4-18154</strain>
    </source>
</reference>
<dbReference type="EMBL" id="DXBV01000032">
    <property type="protein sequence ID" value="HIZ30321.1"/>
    <property type="molecule type" value="Genomic_DNA"/>
</dbReference>
<sequence>MGRTVLVGSTGFVGGNLLASHAFDAACHSTDVAEQFGKDNDLVVYAGVPAAMYLANQDPEADLAVMRAARENLRRLAPKQAVLISSVCVYADSRGKTEADKPESAALAPYGANRLQLEQWVREDFENALIVRLPALYGKGLKKNFLYDLHTVTPALLRPAKYEELAKKSDLVAAAYADGGNGFYKLTGAADAAALRAWFKQNDWNALNFTDSRSVYQFYDLAGLWGHIETALSAGLRVLNLATPPVSAAAVYRAVTGGEFKNELPGAPFDYDMRTEHADLFGGAGGYICTEQEELAGIRRFMKHWEEQA</sequence>
<dbReference type="Proteomes" id="UP000824035">
    <property type="component" value="Unassembled WGS sequence"/>
</dbReference>
<dbReference type="InterPro" id="IPR036291">
    <property type="entry name" value="NAD(P)-bd_dom_sf"/>
</dbReference>
<reference evidence="2" key="1">
    <citation type="journal article" date="2021" name="PeerJ">
        <title>Extensive microbial diversity within the chicken gut microbiome revealed by metagenomics and culture.</title>
        <authorList>
            <person name="Gilroy R."/>
            <person name="Ravi A."/>
            <person name="Getino M."/>
            <person name="Pursley I."/>
            <person name="Horton D.L."/>
            <person name="Alikhan N.F."/>
            <person name="Baker D."/>
            <person name="Gharbi K."/>
            <person name="Hall N."/>
            <person name="Watson M."/>
            <person name="Adriaenssens E.M."/>
            <person name="Foster-Nyarko E."/>
            <person name="Jarju S."/>
            <person name="Secka A."/>
            <person name="Antonio M."/>
            <person name="Oren A."/>
            <person name="Chaudhuri R.R."/>
            <person name="La Ragione R."/>
            <person name="Hildebrand F."/>
            <person name="Pallen M.J."/>
        </authorList>
    </citation>
    <scope>NUCLEOTIDE SEQUENCE</scope>
    <source>
        <strain evidence="2">ChiGjej4B4-18154</strain>
    </source>
</reference>
<accession>A0A9D2IYV3</accession>
<protein>
    <submittedName>
        <fullName evidence="2">Sugar nucleotide-binding protein</fullName>
    </submittedName>
</protein>